<reference evidence="1" key="2">
    <citation type="journal article" date="2015" name="ISME J.">
        <title>A new class of marine Euryarchaeota group II from the Mediterranean deep chlorophyll maximum.</title>
        <authorList>
            <person name="Martin-Cuadrado A.B."/>
            <person name="Garcia-Heredia I."/>
            <person name="Molto A.G."/>
            <person name="Lopez-Ubeda R."/>
            <person name="Kimes N."/>
            <person name="Lopez-Garcia P."/>
            <person name="Moreira D."/>
            <person name="Rodriguez-Valera F."/>
        </authorList>
    </citation>
    <scope>NUCLEOTIDE SEQUENCE</scope>
</reference>
<dbReference type="InterPro" id="IPR011643">
    <property type="entry name" value="HCR1"/>
</dbReference>
<dbReference type="NCBIfam" id="NF038033">
    <property type="entry name" value="FEA1_rel_lipo"/>
    <property type="match status" value="1"/>
</dbReference>
<evidence type="ECO:0000313" key="1">
    <source>
        <dbReference type="EMBL" id="ANV79527.1"/>
    </source>
</evidence>
<organism evidence="1">
    <name type="scientific">uncultured Poseidoniia archaeon</name>
    <dbReference type="NCBI Taxonomy" id="1697135"/>
    <lineage>
        <taxon>Archaea</taxon>
        <taxon>Methanobacteriati</taxon>
        <taxon>Thermoplasmatota</taxon>
        <taxon>Candidatus Poseidoniia</taxon>
        <taxon>environmental samples</taxon>
    </lineage>
</organism>
<dbReference type="AlphaFoldDB" id="A0A1B1TB61"/>
<accession>A0A1B1TB61</accession>
<protein>
    <recommendedName>
        <fullName evidence="2">FEA1-related lipoprotein</fullName>
    </recommendedName>
</protein>
<sequence>MLKNTKNKTITIMAVLLFATSAFAGCTGDDGPELDAEDGGYTYVTNVDVYRLMTEDVCEIKDLAEEHDWAAIKDIYQNGKNVEKSDGSMKTIEQHASASGKKHGLSEYYGVDAPLDDYIMAAIDGTGMFAGASDSVREQAVEKGVQNQYLVAYAIHEWNAAIVKAEAGNFGADDAQHAWDEGWGLYHGTDESVSCSAYATGDKRAGNFGTANSDGTAQANAAILEAQLEGLAALQAEDLAGATAARDKIVKNLVIIYSQATIRYAHKMNTDETVEAAQTHQSEGYSFWRVIESTIAGSNPTPGNDCYNGVTMTVSSSLSDECSGYMYVTDYDMGDGSDICYNMELHQVSADDSETKCDSYMFLPNYGATIYTGAYNTVSHTMNNTWNQTVTEGWNYYEDFDMGGDTLFTGCYNMISHEISSDDNATCSGYIYVTDYNMNDGVDTCYNSATHASSEVSQAVCEAYDWYVNYGATIFTGCYNTVTHSTSAEMSEEECNAFSHLPGFGTAGINGIYDFSNVPVAGTDYQAAVRAHLQPAWDMLGITSEDIGILQ</sequence>
<evidence type="ECO:0008006" key="2">
    <source>
        <dbReference type="Google" id="ProtNLM"/>
    </source>
</evidence>
<reference evidence="1" key="1">
    <citation type="submission" date="2014-11" db="EMBL/GenBank/DDBJ databases">
        <authorList>
            <person name="Zhu J."/>
            <person name="Qi W."/>
            <person name="Song R."/>
        </authorList>
    </citation>
    <scope>NUCLEOTIDE SEQUENCE</scope>
</reference>
<name>A0A1B1TB61_9ARCH</name>
<dbReference type="Pfam" id="PF07692">
    <property type="entry name" value="Fea1"/>
    <property type="match status" value="1"/>
</dbReference>
<proteinExistence type="predicted"/>
<dbReference type="PROSITE" id="PS51257">
    <property type="entry name" value="PROKAR_LIPOPROTEIN"/>
    <property type="match status" value="1"/>
</dbReference>
<dbReference type="EMBL" id="KP211837">
    <property type="protein sequence ID" value="ANV79527.1"/>
    <property type="molecule type" value="Genomic_DNA"/>
</dbReference>